<proteinExistence type="predicted"/>
<accession>A0A858SVU2</accession>
<evidence type="ECO:0000259" key="2">
    <source>
        <dbReference type="Pfam" id="PF07179"/>
    </source>
</evidence>
<sequence length="264" mass="27877">MTDQTPLDAAHAAMQADPADDAARLRFYERLAETELFLMLETEAGDDSDQITPELFELDDARFVLVFDRQERLAGFAGGTAPFVSLSGRAIAGMLQGQGIGLAVNPDVAPSSILLPEEAVEWLNGILANQPDETEARIVEVRAPGGLPETLISALDAKLATAMGLALHACLVGVRYSDDTAGHLLGFVGAVPGAETALARAAGEALSFSGIEAGAMDVAFFRANEPMAERLERAGLRFDLPQAQEASTLRPAPGRDPARPPKLT</sequence>
<evidence type="ECO:0000256" key="1">
    <source>
        <dbReference type="SAM" id="MobiDB-lite"/>
    </source>
</evidence>
<dbReference type="EMBL" id="CP048788">
    <property type="protein sequence ID" value="QJF52400.1"/>
    <property type="molecule type" value="Genomic_DNA"/>
</dbReference>
<reference evidence="3 4" key="1">
    <citation type="submission" date="2020-02" db="EMBL/GenBank/DDBJ databases">
        <title>Genome sequence of Roseobacter ponti.</title>
        <authorList>
            <person name="Hollensteiner J."/>
            <person name="Schneider D."/>
            <person name="Poehlein A."/>
            <person name="Daniel R."/>
        </authorList>
    </citation>
    <scope>NUCLEOTIDE SEQUENCE [LARGE SCALE GENOMIC DNA]</scope>
    <source>
        <strain evidence="3 4">DSM 106830</strain>
    </source>
</reference>
<evidence type="ECO:0000313" key="4">
    <source>
        <dbReference type="Proteomes" id="UP000503308"/>
    </source>
</evidence>
<name>A0A858SVU2_9RHOB</name>
<feature type="domain" description="SseB protein N-terminal" evidence="2">
    <location>
        <begin position="7"/>
        <end position="122"/>
    </location>
</feature>
<evidence type="ECO:0000313" key="3">
    <source>
        <dbReference type="EMBL" id="QJF52400.1"/>
    </source>
</evidence>
<organism evidence="3 4">
    <name type="scientific">Roseobacter ponti</name>
    <dbReference type="NCBI Taxonomy" id="1891787"/>
    <lineage>
        <taxon>Bacteria</taxon>
        <taxon>Pseudomonadati</taxon>
        <taxon>Pseudomonadota</taxon>
        <taxon>Alphaproteobacteria</taxon>
        <taxon>Rhodobacterales</taxon>
        <taxon>Roseobacteraceae</taxon>
        <taxon>Roseobacter</taxon>
    </lineage>
</organism>
<dbReference type="InterPro" id="IPR009839">
    <property type="entry name" value="SseB_N"/>
</dbReference>
<protein>
    <submittedName>
        <fullName evidence="3">SseB family protein</fullName>
    </submittedName>
</protein>
<keyword evidence="4" id="KW-1185">Reference proteome</keyword>
<dbReference type="AlphaFoldDB" id="A0A858SVU2"/>
<dbReference type="Pfam" id="PF07179">
    <property type="entry name" value="SseB"/>
    <property type="match status" value="1"/>
</dbReference>
<gene>
    <name evidence="3" type="ORF">G3256_15105</name>
</gene>
<feature type="region of interest" description="Disordered" evidence="1">
    <location>
        <begin position="239"/>
        <end position="264"/>
    </location>
</feature>
<dbReference type="KEGG" id="rpon:G3256_15105"/>
<dbReference type="RefSeq" id="WP_169641619.1">
    <property type="nucleotide sequence ID" value="NZ_CP048788.1"/>
</dbReference>
<dbReference type="Proteomes" id="UP000503308">
    <property type="component" value="Chromosome"/>
</dbReference>